<organism evidence="5 6">
    <name type="scientific">Actinomadura rugatobispora</name>
    <dbReference type="NCBI Taxonomy" id="1994"/>
    <lineage>
        <taxon>Bacteria</taxon>
        <taxon>Bacillati</taxon>
        <taxon>Actinomycetota</taxon>
        <taxon>Actinomycetes</taxon>
        <taxon>Streptosporangiales</taxon>
        <taxon>Thermomonosporaceae</taxon>
        <taxon>Actinomadura</taxon>
    </lineage>
</organism>
<evidence type="ECO:0000256" key="2">
    <source>
        <dbReference type="PROSITE-ProRule" id="PRU00169"/>
    </source>
</evidence>
<evidence type="ECO:0000256" key="1">
    <source>
        <dbReference type="ARBA" id="ARBA00022801"/>
    </source>
</evidence>
<dbReference type="Pfam" id="PF07228">
    <property type="entry name" value="SpoIIE"/>
    <property type="match status" value="1"/>
</dbReference>
<dbReference type="InterPro" id="IPR001789">
    <property type="entry name" value="Sig_transdc_resp-reg_receiver"/>
</dbReference>
<keyword evidence="6" id="KW-1185">Reference proteome</keyword>
<dbReference type="RefSeq" id="WP_378285221.1">
    <property type="nucleotide sequence ID" value="NZ_JBHSON010000042.1"/>
</dbReference>
<evidence type="ECO:0000259" key="4">
    <source>
        <dbReference type="PROSITE" id="PS50110"/>
    </source>
</evidence>
<accession>A0ABW1A1T4</accession>
<dbReference type="SMART" id="SM00448">
    <property type="entry name" value="REC"/>
    <property type="match status" value="1"/>
</dbReference>
<sequence length="432" mass="46517">MSTVSHHSHNPHGARPNGHAGHGAHPNAVAHGSEERVDLLLIDDDPSDVFLVERMLDDSGLEISLSVADGLPAARRLLTRRTQCIIVDLSAPEGRDPIEELREVLSIARNAAVVVLTGLDDVRPATRLGVRAVAAGAADYLVKQEVDGPLLARAIRYAIERKRAEETERRLVEARIMGRENARLERGLLPVPLIDDPGLRHHTRYRPGRRRALLGGDFYDTVQTEGGAVHLMIGDVCGHGPDEAALGVQLRMAWRTLVLAGHTGEQLLGTLDTVLGHERRSEEIFTTLCMITIAPSLRTARMHLAGHPAPLLFRHNGAESEVVALPEYAHGPALGLVPSAEWPTTEIDLGESWSLMLYTDGLIEGRVGDGATRLGTDGLVELARKARGAGAAGRGLIDSLVTEVEDLNGDALTDDLAVLLLSRDDPAHSPAE</sequence>
<dbReference type="InterPro" id="IPR036457">
    <property type="entry name" value="PPM-type-like_dom_sf"/>
</dbReference>
<feature type="modified residue" description="4-aspartylphosphate" evidence="2">
    <location>
        <position position="88"/>
    </location>
</feature>
<keyword evidence="2" id="KW-0597">Phosphoprotein</keyword>
<feature type="compositionally biased region" description="Basic residues" evidence="3">
    <location>
        <begin position="1"/>
        <end position="12"/>
    </location>
</feature>
<dbReference type="SUPFAM" id="SSF52172">
    <property type="entry name" value="CheY-like"/>
    <property type="match status" value="1"/>
</dbReference>
<feature type="domain" description="Response regulatory" evidence="4">
    <location>
        <begin position="38"/>
        <end position="158"/>
    </location>
</feature>
<evidence type="ECO:0000256" key="3">
    <source>
        <dbReference type="SAM" id="MobiDB-lite"/>
    </source>
</evidence>
<protein>
    <submittedName>
        <fullName evidence="5">PP2C family protein-serine/threonine phosphatase</fullName>
        <ecNumber evidence="5">3.1.3.16</ecNumber>
    </submittedName>
</protein>
<dbReference type="EC" id="3.1.3.16" evidence="5"/>
<gene>
    <name evidence="5" type="ORF">ACFPZN_28090</name>
</gene>
<dbReference type="InterPro" id="IPR052016">
    <property type="entry name" value="Bact_Sigma-Reg"/>
</dbReference>
<dbReference type="InterPro" id="IPR011006">
    <property type="entry name" value="CheY-like_superfamily"/>
</dbReference>
<dbReference type="PANTHER" id="PTHR43156:SF2">
    <property type="entry name" value="STAGE II SPORULATION PROTEIN E"/>
    <property type="match status" value="1"/>
</dbReference>
<dbReference type="PROSITE" id="PS50110">
    <property type="entry name" value="RESPONSE_REGULATORY"/>
    <property type="match status" value="1"/>
</dbReference>
<dbReference type="EMBL" id="JBHSON010000042">
    <property type="protein sequence ID" value="MFC5749500.1"/>
    <property type="molecule type" value="Genomic_DNA"/>
</dbReference>
<comment type="caution">
    <text evidence="5">The sequence shown here is derived from an EMBL/GenBank/DDBJ whole genome shotgun (WGS) entry which is preliminary data.</text>
</comment>
<dbReference type="Gene3D" id="3.40.50.2300">
    <property type="match status" value="1"/>
</dbReference>
<evidence type="ECO:0000313" key="6">
    <source>
        <dbReference type="Proteomes" id="UP001596074"/>
    </source>
</evidence>
<dbReference type="InterPro" id="IPR001932">
    <property type="entry name" value="PPM-type_phosphatase-like_dom"/>
</dbReference>
<dbReference type="Gene3D" id="3.60.40.10">
    <property type="entry name" value="PPM-type phosphatase domain"/>
    <property type="match status" value="1"/>
</dbReference>
<dbReference type="SMART" id="SM00331">
    <property type="entry name" value="PP2C_SIG"/>
    <property type="match status" value="1"/>
</dbReference>
<evidence type="ECO:0000313" key="5">
    <source>
        <dbReference type="EMBL" id="MFC5749500.1"/>
    </source>
</evidence>
<dbReference type="Pfam" id="PF00072">
    <property type="entry name" value="Response_reg"/>
    <property type="match status" value="1"/>
</dbReference>
<name>A0ABW1A1T4_9ACTN</name>
<dbReference type="CDD" id="cd00156">
    <property type="entry name" value="REC"/>
    <property type="match status" value="1"/>
</dbReference>
<dbReference type="PANTHER" id="PTHR43156">
    <property type="entry name" value="STAGE II SPORULATION PROTEIN E-RELATED"/>
    <property type="match status" value="1"/>
</dbReference>
<keyword evidence="1 5" id="KW-0378">Hydrolase</keyword>
<reference evidence="6" key="1">
    <citation type="journal article" date="2019" name="Int. J. Syst. Evol. Microbiol.">
        <title>The Global Catalogue of Microorganisms (GCM) 10K type strain sequencing project: providing services to taxonomists for standard genome sequencing and annotation.</title>
        <authorList>
            <consortium name="The Broad Institute Genomics Platform"/>
            <consortium name="The Broad Institute Genome Sequencing Center for Infectious Disease"/>
            <person name="Wu L."/>
            <person name="Ma J."/>
        </authorList>
    </citation>
    <scope>NUCLEOTIDE SEQUENCE [LARGE SCALE GENOMIC DNA]</scope>
    <source>
        <strain evidence="6">KCTC 42087</strain>
    </source>
</reference>
<dbReference type="Proteomes" id="UP001596074">
    <property type="component" value="Unassembled WGS sequence"/>
</dbReference>
<feature type="region of interest" description="Disordered" evidence="3">
    <location>
        <begin position="1"/>
        <end position="28"/>
    </location>
</feature>
<proteinExistence type="predicted"/>
<dbReference type="GO" id="GO:0004722">
    <property type="term" value="F:protein serine/threonine phosphatase activity"/>
    <property type="evidence" value="ECO:0007669"/>
    <property type="project" value="UniProtKB-EC"/>
</dbReference>